<dbReference type="GO" id="GO:0000228">
    <property type="term" value="C:nuclear chromosome"/>
    <property type="evidence" value="ECO:0007669"/>
    <property type="project" value="InterPro"/>
</dbReference>
<gene>
    <name evidence="7" type="ORF">PNEJI1_001540</name>
</gene>
<dbReference type="Pfam" id="PF04855">
    <property type="entry name" value="SNF5"/>
    <property type="match status" value="1"/>
</dbReference>
<dbReference type="Proteomes" id="UP000010422">
    <property type="component" value="Unassembled WGS sequence"/>
</dbReference>
<evidence type="ECO:0008006" key="9">
    <source>
        <dbReference type="Google" id="ProtNLM"/>
    </source>
</evidence>
<accession>L0PDT1</accession>
<dbReference type="FunCoup" id="L0PDT1">
    <property type="interactions" value="130"/>
</dbReference>
<keyword evidence="4" id="KW-0804">Transcription</keyword>
<organism evidence="8">
    <name type="scientific">Pneumocystis jirovecii</name>
    <name type="common">Human pneumocystis pneumonia agent</name>
    <dbReference type="NCBI Taxonomy" id="42068"/>
    <lineage>
        <taxon>Eukaryota</taxon>
        <taxon>Fungi</taxon>
        <taxon>Dikarya</taxon>
        <taxon>Ascomycota</taxon>
        <taxon>Taphrinomycotina</taxon>
        <taxon>Pneumocystomycetes</taxon>
        <taxon>Pneumocystaceae</taxon>
        <taxon>Pneumocystis</taxon>
    </lineage>
</organism>
<comment type="caution">
    <text evidence="7">The sequence shown here is derived from an EMBL/GenBank/DDBJ whole genome shotgun (WGS) entry which is preliminary data.</text>
</comment>
<keyword evidence="5" id="KW-0539">Nucleus</keyword>
<dbReference type="GO" id="GO:0006338">
    <property type="term" value="P:chromatin remodeling"/>
    <property type="evidence" value="ECO:0007669"/>
    <property type="project" value="InterPro"/>
</dbReference>
<evidence type="ECO:0000256" key="5">
    <source>
        <dbReference type="ARBA" id="ARBA00023242"/>
    </source>
</evidence>
<sequence>MAADFSQTECQVLSGVEQRDEAYQQILQEQQERQLELIRQKKGELLRLSRIMKLRSSGIEGSIQVFGTGYAGYGNGWTGLKPRMLYPHEHRNMKSRVNRFRIPKEIMLIQSQRPELLVPVRIEVDSDRHRLRDYVFMEFFMKCLFSPEQFAEVLCEDFSLPPQPYFATSIAKCITDQLSEYHHHHILDDSVHNSELSSTFLASEQPYTAYKDDDMRIQVKLDIIIAQYNLVDTFEWDINNPYNDPEVFAERMCHELALIGEFKTAIAHSIREQAQMYTKSLFLVGYPFDGGPIEDEDIKTAILPTVSSILRPAEALNEYSPVLYELSESEVEKQNKENERDARRKRRQIRARRGIQLPEFNERLKTQRTPITHSILVPENFHIDQYGINKVPIPGLNDDDDLEKMLNERQRTPPLPPRDIRMKTPVQHYAFSPSMSPSASRYILKFKIPRLKEFLATISDIKSHSSPPSGLVSPSLPLPSWLAVALDALRQRYPHDRFEGFVRQGNSTTETIVRIRCNDCPGKLYIPGPALTVENFEIHLKNRSHRIRVEERLRMSSS</sequence>
<feature type="compositionally biased region" description="Basic and acidic residues" evidence="6">
    <location>
        <begin position="330"/>
        <end position="342"/>
    </location>
</feature>
<dbReference type="PANTHER" id="PTHR10019">
    <property type="entry name" value="SNF5"/>
    <property type="match status" value="1"/>
</dbReference>
<evidence type="ECO:0000256" key="4">
    <source>
        <dbReference type="ARBA" id="ARBA00023163"/>
    </source>
</evidence>
<evidence type="ECO:0000256" key="2">
    <source>
        <dbReference type="ARBA" id="ARBA00010239"/>
    </source>
</evidence>
<dbReference type="AlphaFoldDB" id="L0PDT1"/>
<keyword evidence="3" id="KW-0805">Transcription regulation</keyword>
<comment type="similarity">
    <text evidence="2">Belongs to the SNF5 family.</text>
</comment>
<dbReference type="EMBL" id="CAKM01000254">
    <property type="protein sequence ID" value="CCJ30508.1"/>
    <property type="molecule type" value="Genomic_DNA"/>
</dbReference>
<reference evidence="7 8" key="1">
    <citation type="journal article" date="2012" name="MBio">
        <title>De novo assembly of the Pneumocystis jirovecii genome from a single bronchoalveolar lavage fluid specimen from a patient.</title>
        <authorList>
            <person name="Cisse O.H."/>
            <person name="Pagni M."/>
            <person name="Hauser P.M."/>
        </authorList>
    </citation>
    <scope>NUCLEOTIDE SEQUENCE [LARGE SCALE GENOMIC DNA]</scope>
    <source>
        <strain evidence="7 8">SE8</strain>
    </source>
</reference>
<proteinExistence type="inferred from homology"/>
<evidence type="ECO:0000313" key="8">
    <source>
        <dbReference type="Proteomes" id="UP000010422"/>
    </source>
</evidence>
<dbReference type="InterPro" id="IPR006939">
    <property type="entry name" value="SNF5"/>
</dbReference>
<feature type="region of interest" description="Disordered" evidence="6">
    <location>
        <begin position="328"/>
        <end position="350"/>
    </location>
</feature>
<dbReference type="VEuPathDB" id="FungiDB:PNEJI1_001540"/>
<evidence type="ECO:0000256" key="1">
    <source>
        <dbReference type="ARBA" id="ARBA00004123"/>
    </source>
</evidence>
<evidence type="ECO:0000313" key="7">
    <source>
        <dbReference type="EMBL" id="CCJ30508.1"/>
    </source>
</evidence>
<protein>
    <recommendedName>
        <fullName evidence="9">SWI/SNF chromatin-remodeling complex subunit snf5</fullName>
    </recommendedName>
</protein>
<dbReference type="STRING" id="1209962.L0PDT1"/>
<dbReference type="InParanoid" id="L0PDT1"/>
<comment type="subcellular location">
    <subcellularLocation>
        <location evidence="1">Nucleus</location>
    </subcellularLocation>
</comment>
<name>L0PDT1_PNEJI</name>
<evidence type="ECO:0000256" key="3">
    <source>
        <dbReference type="ARBA" id="ARBA00023015"/>
    </source>
</evidence>
<evidence type="ECO:0000256" key="6">
    <source>
        <dbReference type="SAM" id="MobiDB-lite"/>
    </source>
</evidence>